<dbReference type="Pfam" id="PF13291">
    <property type="entry name" value="ACT_4"/>
    <property type="match status" value="1"/>
</dbReference>
<reference evidence="2" key="1">
    <citation type="journal article" date="2014" name="Front. Microbiol.">
        <title>High frequency of phylogenetically diverse reductive dehalogenase-homologous genes in deep subseafloor sedimentary metagenomes.</title>
        <authorList>
            <person name="Kawai M."/>
            <person name="Futagami T."/>
            <person name="Toyoda A."/>
            <person name="Takaki Y."/>
            <person name="Nishi S."/>
            <person name="Hori S."/>
            <person name="Arai W."/>
            <person name="Tsubouchi T."/>
            <person name="Morono Y."/>
            <person name="Uchiyama I."/>
            <person name="Ito T."/>
            <person name="Fujiyama A."/>
            <person name="Inagaki F."/>
            <person name="Takami H."/>
        </authorList>
    </citation>
    <scope>NUCLEOTIDE SEQUENCE</scope>
    <source>
        <strain evidence="2">Expedition CK06-06</strain>
    </source>
</reference>
<sequence>EKDRLVKVEWIKTEELFYPVKIKIIADDRPNLVSDIMLIFSSLKITVSAINAITDKNNIANINVTLSINNLDQLQEVIKKIKKTNSVLTVKRIETF</sequence>
<organism evidence="2">
    <name type="scientific">marine sediment metagenome</name>
    <dbReference type="NCBI Taxonomy" id="412755"/>
    <lineage>
        <taxon>unclassified sequences</taxon>
        <taxon>metagenomes</taxon>
        <taxon>ecological metagenomes</taxon>
    </lineage>
</organism>
<dbReference type="Gene3D" id="3.30.70.260">
    <property type="match status" value="1"/>
</dbReference>
<evidence type="ECO:0000313" key="2">
    <source>
        <dbReference type="EMBL" id="GAI56576.1"/>
    </source>
</evidence>
<feature type="domain" description="ACT" evidence="1">
    <location>
        <begin position="21"/>
        <end position="95"/>
    </location>
</feature>
<dbReference type="SUPFAM" id="SSF55021">
    <property type="entry name" value="ACT-like"/>
    <property type="match status" value="1"/>
</dbReference>
<proteinExistence type="predicted"/>
<dbReference type="CDD" id="cd04876">
    <property type="entry name" value="ACT_RelA-SpoT"/>
    <property type="match status" value="1"/>
</dbReference>
<name>X1QP62_9ZZZZ</name>
<dbReference type="PROSITE" id="PS51671">
    <property type="entry name" value="ACT"/>
    <property type="match status" value="1"/>
</dbReference>
<feature type="non-terminal residue" evidence="2">
    <location>
        <position position="1"/>
    </location>
</feature>
<evidence type="ECO:0000259" key="1">
    <source>
        <dbReference type="PROSITE" id="PS51671"/>
    </source>
</evidence>
<dbReference type="EMBL" id="BARV01035378">
    <property type="protein sequence ID" value="GAI56576.1"/>
    <property type="molecule type" value="Genomic_DNA"/>
</dbReference>
<dbReference type="InterPro" id="IPR002912">
    <property type="entry name" value="ACT_dom"/>
</dbReference>
<dbReference type="AlphaFoldDB" id="X1QP62"/>
<protein>
    <recommendedName>
        <fullName evidence="1">ACT domain-containing protein</fullName>
    </recommendedName>
</protein>
<accession>X1QP62</accession>
<comment type="caution">
    <text evidence="2">The sequence shown here is derived from an EMBL/GenBank/DDBJ whole genome shotgun (WGS) entry which is preliminary data.</text>
</comment>
<gene>
    <name evidence="2" type="ORF">S06H3_55213</name>
</gene>
<dbReference type="InterPro" id="IPR045865">
    <property type="entry name" value="ACT-like_dom_sf"/>
</dbReference>